<dbReference type="EMBL" id="BABT02000008">
    <property type="protein sequence ID" value="GAA93625.1"/>
    <property type="molecule type" value="Genomic_DNA"/>
</dbReference>
<organism evidence="1 2">
    <name type="scientific">Mixia osmundae (strain CBS 9802 / IAM 14324 / JCM 22182 / KY 12970)</name>
    <dbReference type="NCBI Taxonomy" id="764103"/>
    <lineage>
        <taxon>Eukaryota</taxon>
        <taxon>Fungi</taxon>
        <taxon>Dikarya</taxon>
        <taxon>Basidiomycota</taxon>
        <taxon>Pucciniomycotina</taxon>
        <taxon>Mixiomycetes</taxon>
        <taxon>Mixiales</taxon>
        <taxon>Mixiaceae</taxon>
        <taxon>Mixia</taxon>
    </lineage>
</organism>
<name>G7DSR7_MIXOS</name>
<dbReference type="OrthoDB" id="2014201at2759"/>
<dbReference type="eggNOG" id="KOG1950">
    <property type="taxonomic scope" value="Eukaryota"/>
</dbReference>
<dbReference type="SUPFAM" id="SSF53448">
    <property type="entry name" value="Nucleotide-diphospho-sugar transferases"/>
    <property type="match status" value="1"/>
</dbReference>
<dbReference type="AlphaFoldDB" id="G7DSR7"/>
<proteinExistence type="predicted"/>
<dbReference type="InterPro" id="IPR029044">
    <property type="entry name" value="Nucleotide-diphossugar_trans"/>
</dbReference>
<dbReference type="InParanoid" id="G7DSR7"/>
<dbReference type="STRING" id="764103.G7DSR7"/>
<sequence>MQRGSRQQRSSIDKRENILSAFALNLREGVSLTLSALALPLRSPPVHIGKMPYNSSANVSEPRKVFATLLTKRSYLAGLFVLLHSMHTVGTRYPLLVMITRDFEQDIEANAFLSWLAATYSASVLVRCVDRLDPPARLDGAAPSQFAAGARFDDTWTKLAAFRFTEYERVILLDIDMLLNRNIDDLMGMQLPADHIAATHACTCNPREISTYPEDWIPQNCAYMCTQAAQPPQILPDSPETHHLLNSGLVILQPSLSAYEDLLTALKTSQLVHSFRFPDQELLALVYRNRWQPLSYRYNALKTLRTCHEELWQDEEVCNIHYILDKPWTARPRPGDRDEYLNAIWWHHWDALVERHRSQLVPGWQVACASAAQATEAQDIKHQESTEAITAQ</sequence>
<keyword evidence="2" id="KW-1185">Reference proteome</keyword>
<reference evidence="1 2" key="1">
    <citation type="journal article" date="2011" name="J. Gen. Appl. Microbiol.">
        <title>Draft genome sequencing of the enigmatic basidiomycete Mixia osmundae.</title>
        <authorList>
            <person name="Nishida H."/>
            <person name="Nagatsuka Y."/>
            <person name="Sugiyama J."/>
        </authorList>
    </citation>
    <scope>NUCLEOTIDE SEQUENCE [LARGE SCALE GENOMIC DNA]</scope>
    <source>
        <strain evidence="2">CBS 9802 / IAM 14324 / JCM 22182 / KY 12970</strain>
    </source>
</reference>
<dbReference type="PANTHER" id="PTHR11183">
    <property type="entry name" value="GLYCOGENIN SUBFAMILY MEMBER"/>
    <property type="match status" value="1"/>
</dbReference>
<dbReference type="FunCoup" id="G7DSR7">
    <property type="interactions" value="574"/>
</dbReference>
<protein>
    <recommendedName>
        <fullName evidence="3">Glycosyltransferase family 8 protein</fullName>
    </recommendedName>
</protein>
<reference evidence="1 2" key="2">
    <citation type="journal article" date="2012" name="Open Biol.">
        <title>Characteristics of nucleosomes and linker DNA regions on the genome of the basidiomycete Mixia osmundae revealed by mono- and dinucleosome mapping.</title>
        <authorList>
            <person name="Nishida H."/>
            <person name="Kondo S."/>
            <person name="Matsumoto T."/>
            <person name="Suzuki Y."/>
            <person name="Yoshikawa H."/>
            <person name="Taylor T.D."/>
            <person name="Sugiyama J."/>
        </authorList>
    </citation>
    <scope>NUCLEOTIDE SEQUENCE [LARGE SCALE GENOMIC DNA]</scope>
    <source>
        <strain evidence="2">CBS 9802 / IAM 14324 / JCM 22182 / KY 12970</strain>
    </source>
</reference>
<dbReference type="InterPro" id="IPR002495">
    <property type="entry name" value="Glyco_trans_8"/>
</dbReference>
<accession>G7DSR7</accession>
<dbReference type="Pfam" id="PF01501">
    <property type="entry name" value="Glyco_transf_8"/>
    <property type="match status" value="1"/>
</dbReference>
<dbReference type="Gene3D" id="3.90.550.10">
    <property type="entry name" value="Spore Coat Polysaccharide Biosynthesis Protein SpsA, Chain A"/>
    <property type="match status" value="1"/>
</dbReference>
<comment type="caution">
    <text evidence="1">The sequence shown here is derived from an EMBL/GenBank/DDBJ whole genome shotgun (WGS) entry which is preliminary data.</text>
</comment>
<gene>
    <name evidence="1" type="primary">Mo00269</name>
    <name evidence="1" type="ORF">E5Q_00269</name>
</gene>
<dbReference type="GO" id="GO:0016757">
    <property type="term" value="F:glycosyltransferase activity"/>
    <property type="evidence" value="ECO:0007669"/>
    <property type="project" value="InterPro"/>
</dbReference>
<dbReference type="Proteomes" id="UP000009131">
    <property type="component" value="Unassembled WGS sequence"/>
</dbReference>
<dbReference type="HOGENOM" id="CLU_049943_0_0_1"/>
<dbReference type="InterPro" id="IPR050587">
    <property type="entry name" value="GNT1/Glycosyltrans_8"/>
</dbReference>
<evidence type="ECO:0000313" key="2">
    <source>
        <dbReference type="Proteomes" id="UP000009131"/>
    </source>
</evidence>
<evidence type="ECO:0000313" key="1">
    <source>
        <dbReference type="EMBL" id="GAA93625.1"/>
    </source>
</evidence>
<dbReference type="RefSeq" id="XP_014570468.1">
    <property type="nucleotide sequence ID" value="XM_014714982.1"/>
</dbReference>
<dbReference type="OMA" id="WRRTDQT"/>
<evidence type="ECO:0008006" key="3">
    <source>
        <dbReference type="Google" id="ProtNLM"/>
    </source>
</evidence>